<name>A0ABR7MD37_9BACT</name>
<dbReference type="Proteomes" id="UP000765802">
    <property type="component" value="Unassembled WGS sequence"/>
</dbReference>
<comment type="caution">
    <text evidence="2">The sequence shown here is derived from an EMBL/GenBank/DDBJ whole genome shotgun (WGS) entry which is preliminary data.</text>
</comment>
<dbReference type="RefSeq" id="WP_187257751.1">
    <property type="nucleotide sequence ID" value="NZ_JBHULF010000020.1"/>
</dbReference>
<dbReference type="SUPFAM" id="SSF102588">
    <property type="entry name" value="LmbE-like"/>
    <property type="match status" value="1"/>
</dbReference>
<keyword evidence="3" id="KW-1185">Reference proteome</keyword>
<dbReference type="InterPro" id="IPR003737">
    <property type="entry name" value="GlcNAc_PI_deacetylase-related"/>
</dbReference>
<feature type="signal peptide" evidence="1">
    <location>
        <begin position="1"/>
        <end position="20"/>
    </location>
</feature>
<dbReference type="InterPro" id="IPR024078">
    <property type="entry name" value="LmbE-like_dom_sf"/>
</dbReference>
<keyword evidence="1" id="KW-0732">Signal</keyword>
<evidence type="ECO:0000256" key="1">
    <source>
        <dbReference type="SAM" id="SignalP"/>
    </source>
</evidence>
<dbReference type="Pfam" id="PF02585">
    <property type="entry name" value="PIG-L"/>
    <property type="match status" value="1"/>
</dbReference>
<organism evidence="2 3">
    <name type="scientific">Flavihumibacter stibioxidans</name>
    <dbReference type="NCBI Taxonomy" id="1834163"/>
    <lineage>
        <taxon>Bacteria</taxon>
        <taxon>Pseudomonadati</taxon>
        <taxon>Bacteroidota</taxon>
        <taxon>Chitinophagia</taxon>
        <taxon>Chitinophagales</taxon>
        <taxon>Chitinophagaceae</taxon>
        <taxon>Flavihumibacter</taxon>
    </lineage>
</organism>
<dbReference type="PANTHER" id="PTHR12993:SF11">
    <property type="entry name" value="N-ACETYLGLUCOSAMINYL-PHOSPHATIDYLINOSITOL DE-N-ACETYLASE"/>
    <property type="match status" value="1"/>
</dbReference>
<dbReference type="EMBL" id="MBUA01000028">
    <property type="protein sequence ID" value="MBC6492429.1"/>
    <property type="molecule type" value="Genomic_DNA"/>
</dbReference>
<accession>A0ABR7MD37</accession>
<evidence type="ECO:0000313" key="3">
    <source>
        <dbReference type="Proteomes" id="UP000765802"/>
    </source>
</evidence>
<feature type="chain" id="PRO_5046657405" evidence="1">
    <location>
        <begin position="21"/>
        <end position="836"/>
    </location>
</feature>
<reference evidence="2 3" key="1">
    <citation type="submission" date="2016-07" db="EMBL/GenBank/DDBJ databases">
        <title>Genome analysis of Flavihumibacter stibioxidans YS-17.</title>
        <authorList>
            <person name="Shi K."/>
            <person name="Han Y."/>
            <person name="Wang G."/>
        </authorList>
    </citation>
    <scope>NUCLEOTIDE SEQUENCE [LARGE SCALE GENOMIC DNA]</scope>
    <source>
        <strain evidence="2 3">YS-17</strain>
    </source>
</reference>
<dbReference type="Gene3D" id="3.40.50.10320">
    <property type="entry name" value="LmbE-like"/>
    <property type="match status" value="1"/>
</dbReference>
<dbReference type="InterPro" id="IPR029062">
    <property type="entry name" value="Class_I_gatase-like"/>
</dbReference>
<gene>
    <name evidence="2" type="ORF">BC349_15315</name>
</gene>
<dbReference type="SUPFAM" id="SSF52317">
    <property type="entry name" value="Class I glutamine amidotransferase-like"/>
    <property type="match status" value="1"/>
</dbReference>
<evidence type="ECO:0000313" key="2">
    <source>
        <dbReference type="EMBL" id="MBC6492429.1"/>
    </source>
</evidence>
<protein>
    <submittedName>
        <fullName evidence="2">GlcNAc-PI de-N-acetylase</fullName>
    </submittedName>
</protein>
<proteinExistence type="predicted"/>
<dbReference type="PANTHER" id="PTHR12993">
    <property type="entry name" value="N-ACETYLGLUCOSAMINYL-PHOSPHATIDYLINOSITOL DE-N-ACETYLASE-RELATED"/>
    <property type="match status" value="1"/>
</dbReference>
<sequence>MLKSCFQLLFLLVLNLLSFAQTPPSYTSADILLGLQKLKVMGSVLYVAAHPDDENTRLLAFLAKEKKYRTGYLSLTRGDGGQNLIGEEQGISLGLIRTQELLAARRIDGAEQFFTRAFDFGFSKSTDEALRIWNKEKILSDVVWVIRRFRPDVIITRFPPDNRAGHGHHSASAALAIEAFHAAADPNRYPEQLQFTEPWQAKRILWNTFNFGGMNTTDESQYKMDVGAFNPLLGKGYGEISAESRSQHKSQGFGVPAQRGSTNEFFSPTAGEPIKSDLMDGVLTNWERVKMAGMDQAIDSVIRLYDHLQPSRIVPALLRLKALVDNSKMDIYWRQQKGEEINQLIRASMGIFFEAVANQQLAVTGDSIQISFNFINRSPVPVTDIKVMLNDTTIQLAQNAEENAYKTARLKLLVDKDFMTDQPYWLREQMDTGSFNVKPFLLVGNPENPVTGDIKINYTIGSERFSDRIPLQYKFTDPVKGEIYQPVFTVPPIVVGTMPTVVLNNLVPKHPQLVQVSYKSYIQRDTVKGGFRFELINGTGTKEKNLSYQLPMPKNTLQTINLSFDSLFARDRPAQIYPWVEVQETGRRVRYNNAMKLIQYDHIPTIHYFFPNSITVINEEIKVAGKRIGYIPGSGDAIPDALKQMGYSVTILDDAALASMDLSPFDAIITGVRAYNVKESLNNSYEKLMKYIADGGNMIVQYNTSNQLGTVKSRIGPYPFNISRTRVSDENTEVTFRNPDHQVLNFPNKITAADFKGWKQERSIYHASGWDKRYETIFTMNDPEDKPDDGSLIITRYGKGHFVYTGLVFFRQIPAGIPGAYRLLANLIALNQKKGF</sequence>